<dbReference type="AlphaFoldDB" id="A0A8H5CPZ1"/>
<proteinExistence type="predicted"/>
<dbReference type="EMBL" id="JAACJM010000117">
    <property type="protein sequence ID" value="KAF5344888.1"/>
    <property type="molecule type" value="Genomic_DNA"/>
</dbReference>
<evidence type="ECO:0000256" key="1">
    <source>
        <dbReference type="SAM" id="MobiDB-lite"/>
    </source>
</evidence>
<evidence type="ECO:0008006" key="4">
    <source>
        <dbReference type="Google" id="ProtNLM"/>
    </source>
</evidence>
<accession>A0A8H5CPZ1</accession>
<comment type="caution">
    <text evidence="2">The sequence shown here is derived from an EMBL/GenBank/DDBJ whole genome shotgun (WGS) entry which is preliminary data.</text>
</comment>
<organism evidence="2 3">
    <name type="scientific">Tetrapyrgos nigripes</name>
    <dbReference type="NCBI Taxonomy" id="182062"/>
    <lineage>
        <taxon>Eukaryota</taxon>
        <taxon>Fungi</taxon>
        <taxon>Dikarya</taxon>
        <taxon>Basidiomycota</taxon>
        <taxon>Agaricomycotina</taxon>
        <taxon>Agaricomycetes</taxon>
        <taxon>Agaricomycetidae</taxon>
        <taxon>Agaricales</taxon>
        <taxon>Marasmiineae</taxon>
        <taxon>Marasmiaceae</taxon>
        <taxon>Tetrapyrgos</taxon>
    </lineage>
</organism>
<dbReference type="Proteomes" id="UP000559256">
    <property type="component" value="Unassembled WGS sequence"/>
</dbReference>
<gene>
    <name evidence="2" type="ORF">D9758_011597</name>
</gene>
<keyword evidence="3" id="KW-1185">Reference proteome</keyword>
<sequence>MSQRQDTKAIESVASDKKTIQKAHDLLQQARPKTGPGSGFDLSKMSNAMAIACAVIASEMLRTNDVDPSQAQKVACLSQKDFQHCCATIKRVLQLDGDASPRRGKSGSSLWRTLVALNPISIEWSRFEGFLMQCKNGLRIILAEKNIRYPEADVDCGTFFWVYEIVEVNQPLDINAVADEGSASAKSLSKICKHLDDRCQKLRSTIANDVAKSKAKFALPNPAAPARVSPTKRAAPRRELPTRDSKRTKLSDDAGALAQSPTKDVEMQSSGSGRVTRSALSPSKPSLPASTPSPMKSSVKRTRVEVTVASVEKHRSTLLETSSDVEMTPPETPSKPKRTVTTSPSKAAPAASSSTPTLDKLRGRPDPSPTRTSRPSTSARPPSPSPSIRQSPRKSQAAAIPETAAASTPVPPAAPSSTSPKKAPRIVRAVAGSHRMQVDNENENDDSSSSSEDEDPPEPVRQRFRPVFHDRKQWERRDPRVDIICKQAEILKKKRIEKFGHPFDGKYRPSIEAL</sequence>
<dbReference type="OrthoDB" id="3358956at2759"/>
<evidence type="ECO:0000313" key="2">
    <source>
        <dbReference type="EMBL" id="KAF5344888.1"/>
    </source>
</evidence>
<feature type="compositionally biased region" description="Low complexity" evidence="1">
    <location>
        <begin position="341"/>
        <end position="357"/>
    </location>
</feature>
<feature type="compositionally biased region" description="Polar residues" evidence="1">
    <location>
        <begin position="259"/>
        <end position="275"/>
    </location>
</feature>
<feature type="compositionally biased region" description="Low complexity" evidence="1">
    <location>
        <begin position="369"/>
        <end position="408"/>
    </location>
</feature>
<feature type="compositionally biased region" description="Basic and acidic residues" evidence="1">
    <location>
        <begin position="236"/>
        <end position="252"/>
    </location>
</feature>
<feature type="compositionally biased region" description="Low complexity" evidence="1">
    <location>
        <begin position="278"/>
        <end position="294"/>
    </location>
</feature>
<name>A0A8H5CPZ1_9AGAR</name>
<feature type="compositionally biased region" description="Acidic residues" evidence="1">
    <location>
        <begin position="440"/>
        <end position="457"/>
    </location>
</feature>
<reference evidence="2 3" key="1">
    <citation type="journal article" date="2020" name="ISME J.">
        <title>Uncovering the hidden diversity of litter-decomposition mechanisms in mushroom-forming fungi.</title>
        <authorList>
            <person name="Floudas D."/>
            <person name="Bentzer J."/>
            <person name="Ahren D."/>
            <person name="Johansson T."/>
            <person name="Persson P."/>
            <person name="Tunlid A."/>
        </authorList>
    </citation>
    <scope>NUCLEOTIDE SEQUENCE [LARGE SCALE GENOMIC DNA]</scope>
    <source>
        <strain evidence="2 3">CBS 291.85</strain>
    </source>
</reference>
<protein>
    <recommendedName>
        <fullName evidence="4">Origin recognition complex subunit 6</fullName>
    </recommendedName>
</protein>
<evidence type="ECO:0000313" key="3">
    <source>
        <dbReference type="Proteomes" id="UP000559256"/>
    </source>
</evidence>
<feature type="region of interest" description="Disordered" evidence="1">
    <location>
        <begin position="221"/>
        <end position="467"/>
    </location>
</feature>